<dbReference type="InterPro" id="IPR051625">
    <property type="entry name" value="Signaling_Regulatory_Domain"/>
</dbReference>
<dbReference type="SUPFAM" id="SSF54695">
    <property type="entry name" value="POZ domain"/>
    <property type="match status" value="2"/>
</dbReference>
<evidence type="ECO:0000259" key="5">
    <source>
        <dbReference type="PROSITE" id="PS50097"/>
    </source>
</evidence>
<dbReference type="PROSITE" id="PS50012">
    <property type="entry name" value="RCC1_3"/>
    <property type="match status" value="3"/>
</dbReference>
<organism evidence="6">
    <name type="scientific">Phallusia mammillata</name>
    <dbReference type="NCBI Taxonomy" id="59560"/>
    <lineage>
        <taxon>Eukaryota</taxon>
        <taxon>Metazoa</taxon>
        <taxon>Chordata</taxon>
        <taxon>Tunicata</taxon>
        <taxon>Ascidiacea</taxon>
        <taxon>Phlebobranchia</taxon>
        <taxon>Ascidiidae</taxon>
        <taxon>Phallusia</taxon>
    </lineage>
</organism>
<proteinExistence type="evidence at transcript level"/>
<evidence type="ECO:0000256" key="4">
    <source>
        <dbReference type="SAM" id="MobiDB-lite"/>
    </source>
</evidence>
<feature type="domain" description="BTB" evidence="5">
    <location>
        <begin position="594"/>
        <end position="667"/>
    </location>
</feature>
<feature type="repeat" description="RCC1" evidence="3">
    <location>
        <begin position="219"/>
        <end position="270"/>
    </location>
</feature>
<dbReference type="Gene3D" id="2.130.10.30">
    <property type="entry name" value="Regulator of chromosome condensation 1/beta-lactamase-inhibitor protein II"/>
    <property type="match status" value="1"/>
</dbReference>
<feature type="compositionally biased region" description="Low complexity" evidence="4">
    <location>
        <begin position="1110"/>
        <end position="1121"/>
    </location>
</feature>
<feature type="repeat" description="RCC1" evidence="3">
    <location>
        <begin position="165"/>
        <end position="218"/>
    </location>
</feature>
<dbReference type="Gene3D" id="3.30.710.10">
    <property type="entry name" value="Potassium Channel Kv1.1, Chain A"/>
    <property type="match status" value="2"/>
</dbReference>
<dbReference type="InterPro" id="IPR036770">
    <property type="entry name" value="Ankyrin_rpt-contain_sf"/>
</dbReference>
<keyword evidence="1" id="KW-0677">Repeat</keyword>
<dbReference type="InterPro" id="IPR000210">
    <property type="entry name" value="BTB/POZ_dom"/>
</dbReference>
<feature type="region of interest" description="Disordered" evidence="4">
    <location>
        <begin position="949"/>
        <end position="994"/>
    </location>
</feature>
<feature type="compositionally biased region" description="Basic and acidic residues" evidence="4">
    <location>
        <begin position="1132"/>
        <end position="1144"/>
    </location>
</feature>
<dbReference type="InterPro" id="IPR009091">
    <property type="entry name" value="RCC1/BLIP-II"/>
</dbReference>
<reference evidence="6" key="1">
    <citation type="submission" date="2020-04" db="EMBL/GenBank/DDBJ databases">
        <authorList>
            <person name="Neveu A P."/>
        </authorList>
    </citation>
    <scope>NUCLEOTIDE SEQUENCE</scope>
    <source>
        <tissue evidence="6">Whole embryo</tissue>
    </source>
</reference>
<dbReference type="SUPFAM" id="SSF48403">
    <property type="entry name" value="Ankyrin repeat"/>
    <property type="match status" value="1"/>
</dbReference>
<dbReference type="Pfam" id="PF00415">
    <property type="entry name" value="RCC1"/>
    <property type="match status" value="2"/>
</dbReference>
<keyword evidence="2" id="KW-0040">ANK repeat</keyword>
<accession>A0A6F9DE91</accession>
<dbReference type="GO" id="GO:0016301">
    <property type="term" value="F:kinase activity"/>
    <property type="evidence" value="ECO:0007669"/>
    <property type="project" value="UniProtKB-KW"/>
</dbReference>
<name>A0A6F9DE91_9ASCI</name>
<dbReference type="Pfam" id="PF00651">
    <property type="entry name" value="BTB"/>
    <property type="match status" value="2"/>
</dbReference>
<feature type="repeat" description="ANK" evidence="2">
    <location>
        <begin position="51"/>
        <end position="73"/>
    </location>
</feature>
<dbReference type="Gene3D" id="1.25.40.20">
    <property type="entry name" value="Ankyrin repeat-containing domain"/>
    <property type="match status" value="1"/>
</dbReference>
<feature type="region of interest" description="Disordered" evidence="4">
    <location>
        <begin position="1108"/>
        <end position="1166"/>
    </location>
</feature>
<dbReference type="EMBL" id="LR785912">
    <property type="protein sequence ID" value="CAB3255180.1"/>
    <property type="molecule type" value="mRNA"/>
</dbReference>
<gene>
    <name evidence="6" type="primary">Ibtk</name>
</gene>
<dbReference type="SUPFAM" id="SSF50985">
    <property type="entry name" value="RCC1/BLIP-II"/>
    <property type="match status" value="1"/>
</dbReference>
<dbReference type="CDD" id="cd18500">
    <property type="entry name" value="BACK_IBtk"/>
    <property type="match status" value="1"/>
</dbReference>
<dbReference type="SMART" id="SM00248">
    <property type="entry name" value="ANK"/>
    <property type="match status" value="2"/>
</dbReference>
<keyword evidence="6" id="KW-0808">Transferase</keyword>
<feature type="domain" description="BTB" evidence="5">
    <location>
        <begin position="763"/>
        <end position="830"/>
    </location>
</feature>
<feature type="region of interest" description="Disordered" evidence="4">
    <location>
        <begin position="1057"/>
        <end position="1078"/>
    </location>
</feature>
<feature type="repeat" description="ANK" evidence="2">
    <location>
        <begin position="91"/>
        <end position="123"/>
    </location>
</feature>
<keyword evidence="6" id="KW-0418">Kinase</keyword>
<dbReference type="Pfam" id="PF12796">
    <property type="entry name" value="Ank_2"/>
    <property type="match status" value="1"/>
</dbReference>
<feature type="repeat" description="RCC1" evidence="3">
    <location>
        <begin position="271"/>
        <end position="323"/>
    </location>
</feature>
<protein>
    <submittedName>
        <fullName evidence="6">Inhibitor of Bruton tyrosine kinase</fullName>
    </submittedName>
</protein>
<dbReference type="InterPro" id="IPR011333">
    <property type="entry name" value="SKP1/BTB/POZ_sf"/>
</dbReference>
<dbReference type="InterPro" id="IPR000408">
    <property type="entry name" value="Reg_chr_condens"/>
</dbReference>
<dbReference type="PANTHER" id="PTHR22872:SF2">
    <property type="entry name" value="INHIBITOR OF BRUTON TYROSINE KINASE"/>
    <property type="match status" value="1"/>
</dbReference>
<feature type="compositionally biased region" description="Basic and acidic residues" evidence="4">
    <location>
        <begin position="949"/>
        <end position="969"/>
    </location>
</feature>
<sequence length="1313" mass="146022">MSNFEERCLPKCTFVGCVDNVNSVILRGTLHQVKEYVRSHCINALYRQDSNGRTPLHVTASCGKADILHWLLEQAKESPSTFNVNCKDVESGWTALHRAVYFGRVGCVVALLQNGASMWIKDKDGCNILTFMTNDVAPWVNKPNVNRNSNISIKNWNDLRKSDSTDLYTWGVNENMTLAHESQKSRKLPEVVECFARKKISIAQVVLCKFHSLFLTHEGVVYTCGNGRGGRLGTGQEDTFIHPQKTEGLTNIKVINISASVDHSVFVAEDGQVFVCGMNHCRVLGLNPPPPKVLIPTKVTTLRDNHIIGCSVGCYHTVVWTPTSLYTFGTNAGQLGHAKGDTFIITPRQVSGVYKEDSKILSVHSSDAATVVATSQGSVYVLHEFVVRKIVSKHMDIEKLQVGGGLLDKTVVGQVKLTFSGNKLVKDDHQQRDDRECRVLILKKSGDLISWSSSHASIDRCQFGIKQVHWISDIVMSSRGSNVLFVSVDGTAYIGQYSAWHPGKSKKNQSLHKQEFANSLELLEADSSQTFNLEQVPCAFRTHSAVLGPKGRNTAILQSDPRNFVTNVPFVTASELSEHLGALLKDANDRDILHDIIIRVKRKDKPDVTYPAHSYILASRSSLFYKLLLSEVTSGEDCGEIVIENVYPKIAKNLLQLIYTGTCEMLQSNQQFNEELVELGLCKVYCGTNEKCFDGDITSTKFGKKEENSKVNSITLLRNVAVKLGIFGIKETVDKLVVHDGKIVKTASLPSFTLNRMLHPNLFDCVIECDDGQTFQAHRCVLCARAPFFQGMLLSPWMESSNMKIGECAHLKVPVPSDVFRFVLDFAYTDSPTSLHGATSIESLCEILASADLLLMDRLKQVAEVQIVPLLTLKNVVSVSEVAEAFNSKQLYNSCLQFACQNLPALLCTPSFHSADPEVFDELENIYRSNIPDVYTRVIASTSDVPRIDHIPRYPTDGDVHDSSDERKIKVQHNTSPSRRKPSLSSGPSKGKRNKKFGVLLSDLLYKEPKYAEDEILEKMLATSDEPTQDDGSAVVVESNKQATLERPKALKTEVKTTLNTTEPNSSAKAKKVESVSSWLPNSNAKILNKDPNQSYSTNDFPSLANIKQNGSSNMNKGSSGHPVHGKTKKLSQKERRRLREQENTAHVTEPVSPPVKPVTNAWGIPMRSPKQTTAIWDVPDATKTFLPPSPIKSPDIKFSPSGPWQQIQLEARISPPYENPAQSGQTMSSSYVEHSPSFIDIVESEQLCHERAEKTSKKPLVLIQLEDEAMDQLKKHYQHSRKGVKNDKRFFTVTRVPDHQALSFSKERKQSS</sequence>
<dbReference type="InterPro" id="IPR002110">
    <property type="entry name" value="Ankyrin_rpt"/>
</dbReference>
<dbReference type="PROSITE" id="PS50097">
    <property type="entry name" value="BTB"/>
    <property type="match status" value="2"/>
</dbReference>
<dbReference type="PANTHER" id="PTHR22872">
    <property type="entry name" value="BTK-BINDING PROTEIN-RELATED"/>
    <property type="match status" value="1"/>
</dbReference>
<dbReference type="PROSITE" id="PS50088">
    <property type="entry name" value="ANK_REPEAT"/>
    <property type="match status" value="2"/>
</dbReference>
<evidence type="ECO:0000256" key="2">
    <source>
        <dbReference type="PROSITE-ProRule" id="PRU00023"/>
    </source>
</evidence>
<dbReference type="PROSITE" id="PS50297">
    <property type="entry name" value="ANK_REP_REGION"/>
    <property type="match status" value="2"/>
</dbReference>
<evidence type="ECO:0000313" key="6">
    <source>
        <dbReference type="EMBL" id="CAB3255180.1"/>
    </source>
</evidence>
<evidence type="ECO:0000256" key="3">
    <source>
        <dbReference type="PROSITE-ProRule" id="PRU00235"/>
    </source>
</evidence>
<evidence type="ECO:0000256" key="1">
    <source>
        <dbReference type="ARBA" id="ARBA00022737"/>
    </source>
</evidence>
<dbReference type="SMART" id="SM00225">
    <property type="entry name" value="BTB"/>
    <property type="match status" value="2"/>
</dbReference>